<keyword evidence="1" id="KW-0175">Coiled coil</keyword>
<dbReference type="InParanoid" id="G0P506"/>
<evidence type="ECO:0000313" key="2">
    <source>
        <dbReference type="EMBL" id="EGT45155.1"/>
    </source>
</evidence>
<protein>
    <submittedName>
        <fullName evidence="2">Uncharacterized protein</fullName>
    </submittedName>
</protein>
<evidence type="ECO:0000313" key="3">
    <source>
        <dbReference type="Proteomes" id="UP000008068"/>
    </source>
</evidence>
<keyword evidence="3" id="KW-1185">Reference proteome</keyword>
<reference evidence="3" key="1">
    <citation type="submission" date="2011-07" db="EMBL/GenBank/DDBJ databases">
        <authorList>
            <consortium name="Caenorhabditis brenneri Sequencing and Analysis Consortium"/>
            <person name="Wilson R.K."/>
        </authorList>
    </citation>
    <scope>NUCLEOTIDE SEQUENCE [LARGE SCALE GENOMIC DNA]</scope>
    <source>
        <strain evidence="3">PB2801</strain>
    </source>
</reference>
<dbReference type="EMBL" id="GL380071">
    <property type="protein sequence ID" value="EGT45155.1"/>
    <property type="molecule type" value="Genomic_DNA"/>
</dbReference>
<organism evidence="3">
    <name type="scientific">Caenorhabditis brenneri</name>
    <name type="common">Nematode worm</name>
    <dbReference type="NCBI Taxonomy" id="135651"/>
    <lineage>
        <taxon>Eukaryota</taxon>
        <taxon>Metazoa</taxon>
        <taxon>Ecdysozoa</taxon>
        <taxon>Nematoda</taxon>
        <taxon>Chromadorea</taxon>
        <taxon>Rhabditida</taxon>
        <taxon>Rhabditina</taxon>
        <taxon>Rhabditomorpha</taxon>
        <taxon>Rhabditoidea</taxon>
        <taxon>Rhabditidae</taxon>
        <taxon>Peloderinae</taxon>
        <taxon>Caenorhabditis</taxon>
    </lineage>
</organism>
<feature type="coiled-coil region" evidence="1">
    <location>
        <begin position="32"/>
        <end position="59"/>
    </location>
</feature>
<feature type="coiled-coil region" evidence="1">
    <location>
        <begin position="165"/>
        <end position="219"/>
    </location>
</feature>
<dbReference type="Proteomes" id="UP000008068">
    <property type="component" value="Unassembled WGS sequence"/>
</dbReference>
<gene>
    <name evidence="2" type="ORF">CAEBREN_14227</name>
</gene>
<sequence>MKEWFKWSDKAEDALGDLIEKCGQRDKVGSTLMQLSKMLKEKERKLERQKETCVEMTEDQKMEIAEIRDDIKMMGEVMKVKQLEKGQRDQEVNVFSKTWKNLRRHRNKLEEEYRFMGKPTGSPDEGLNSDYFEFFLYKAAPGKLRMKFLSDQQTVQRHLNTGDLLKKNEQLLEEKDAQIQELLVKVANLEIVSQENVRLREKLQEFGDIKAKKQELELKPQKNWTLPFKSNQPWSLCYKFS</sequence>
<dbReference type="HOGENOM" id="CLU_1152613_0_0_1"/>
<name>G0P506_CAEBE</name>
<dbReference type="AlphaFoldDB" id="G0P506"/>
<proteinExistence type="predicted"/>
<accession>G0P506</accession>
<evidence type="ECO:0000256" key="1">
    <source>
        <dbReference type="SAM" id="Coils"/>
    </source>
</evidence>